<organism evidence="1 2">
    <name type="scientific">Macroventuria anomochaeta</name>
    <dbReference type="NCBI Taxonomy" id="301207"/>
    <lineage>
        <taxon>Eukaryota</taxon>
        <taxon>Fungi</taxon>
        <taxon>Dikarya</taxon>
        <taxon>Ascomycota</taxon>
        <taxon>Pezizomycotina</taxon>
        <taxon>Dothideomycetes</taxon>
        <taxon>Pleosporomycetidae</taxon>
        <taxon>Pleosporales</taxon>
        <taxon>Pleosporineae</taxon>
        <taxon>Didymellaceae</taxon>
        <taxon>Macroventuria</taxon>
    </lineage>
</organism>
<evidence type="ECO:0000313" key="1">
    <source>
        <dbReference type="EMBL" id="KAF2629377.1"/>
    </source>
</evidence>
<proteinExistence type="predicted"/>
<sequence length="473" mass="53807">MRSSDREFRLLDLLPGVGDEAIRCATRVVSLDRHPDYETMSYVWGDRREEKDIEVSGNPVPITENLYAGLLRLRYSTKKRTLWIDQICINQWDLEEKAAQVALMRDIYRKCTRCVTWMGDLERDGYEVQIRDAEAVFDFLRQVAAAKIIPLAGLPVLFQQSDEGSAARRAFEMFSMYGNPCARSCDYTIAAPRLFAKVTLDLIKYEGGLRSLLGACEMPHITPNAPTWAIDFACCNRIGKRQLKWWGHSHRYKVFSASRDNELQVFNSLGDEVLGLSGINVDAVLDTSELLRVDAQDAIYLHDLREPLANCILLIDQYRASQYGSQVYKDGLTWDSAFCRTLVGDLIMDELPLDRIGSYGRTRLQADFTHLWHMRKQEHDVFPDLYESLVGMMENQTFFITKSGYIGIGPPQIKPGDQVWVFNGGNVPFVMRKIKKEAEDCPQLALVGDAYVHGIMDGEALNDEPHVQTVCVH</sequence>
<gene>
    <name evidence="1" type="ORF">BU25DRAFT_389536</name>
</gene>
<comment type="caution">
    <text evidence="1">The sequence shown here is derived from an EMBL/GenBank/DDBJ whole genome shotgun (WGS) entry which is preliminary data.</text>
</comment>
<keyword evidence="2" id="KW-1185">Reference proteome</keyword>
<evidence type="ECO:0000313" key="2">
    <source>
        <dbReference type="Proteomes" id="UP000799754"/>
    </source>
</evidence>
<protein>
    <submittedName>
        <fullName evidence="1">Uncharacterized protein</fullName>
    </submittedName>
</protein>
<accession>A0ACB6S8C2</accession>
<dbReference type="EMBL" id="MU006710">
    <property type="protein sequence ID" value="KAF2629377.1"/>
    <property type="molecule type" value="Genomic_DNA"/>
</dbReference>
<name>A0ACB6S8C2_9PLEO</name>
<dbReference type="Proteomes" id="UP000799754">
    <property type="component" value="Unassembled WGS sequence"/>
</dbReference>
<reference evidence="1" key="1">
    <citation type="journal article" date="2020" name="Stud. Mycol.">
        <title>101 Dothideomycetes genomes: a test case for predicting lifestyles and emergence of pathogens.</title>
        <authorList>
            <person name="Haridas S."/>
            <person name="Albert R."/>
            <person name="Binder M."/>
            <person name="Bloem J."/>
            <person name="Labutti K."/>
            <person name="Salamov A."/>
            <person name="Andreopoulos B."/>
            <person name="Baker S."/>
            <person name="Barry K."/>
            <person name="Bills G."/>
            <person name="Bluhm B."/>
            <person name="Cannon C."/>
            <person name="Castanera R."/>
            <person name="Culley D."/>
            <person name="Daum C."/>
            <person name="Ezra D."/>
            <person name="Gonzalez J."/>
            <person name="Henrissat B."/>
            <person name="Kuo A."/>
            <person name="Liang C."/>
            <person name="Lipzen A."/>
            <person name="Lutzoni F."/>
            <person name="Magnuson J."/>
            <person name="Mondo S."/>
            <person name="Nolan M."/>
            <person name="Ohm R."/>
            <person name="Pangilinan J."/>
            <person name="Park H.-J."/>
            <person name="Ramirez L."/>
            <person name="Alfaro M."/>
            <person name="Sun H."/>
            <person name="Tritt A."/>
            <person name="Yoshinaga Y."/>
            <person name="Zwiers L.-H."/>
            <person name="Turgeon B."/>
            <person name="Goodwin S."/>
            <person name="Spatafora J."/>
            <person name="Crous P."/>
            <person name="Grigoriev I."/>
        </authorList>
    </citation>
    <scope>NUCLEOTIDE SEQUENCE</scope>
    <source>
        <strain evidence="1">CBS 525.71</strain>
    </source>
</reference>